<evidence type="ECO:0000313" key="2">
    <source>
        <dbReference type="Proteomes" id="UP000787568"/>
    </source>
</evidence>
<dbReference type="EMBL" id="JAEEFW010000001">
    <property type="protein sequence ID" value="MBU4631516.1"/>
    <property type="molecule type" value="Genomic_DNA"/>
</dbReference>
<dbReference type="InterPro" id="IPR045657">
    <property type="entry name" value="DUF6392"/>
</dbReference>
<gene>
    <name evidence="1" type="ORF">I8747_01690</name>
</gene>
<dbReference type="Proteomes" id="UP000787568">
    <property type="component" value="Unassembled WGS sequence"/>
</dbReference>
<proteinExistence type="predicted"/>
<sequence length="156" mass="17472">MNAAMIDDLIKNIGRTYSELISSGMYLPGGPPKGMFEGDETSFMSPAAGIDMGFSSTQHFDSLSIYLHKTSDDDSVYENGLPYKLQRRMNQAWVRSHYGEPLESKAPFKMPVLGMTGGWDTYHLPGTAKNIRTVFQYNMNMEVEGVVFRPNNKSNV</sequence>
<dbReference type="Pfam" id="PF19929">
    <property type="entry name" value="DUF6392"/>
    <property type="match status" value="1"/>
</dbReference>
<protein>
    <submittedName>
        <fullName evidence="1">Pyocin immunity protein</fullName>
    </submittedName>
</protein>
<comment type="caution">
    <text evidence="1">The sequence shown here is derived from an EMBL/GenBank/DDBJ whole genome shotgun (WGS) entry which is preliminary data.</text>
</comment>
<evidence type="ECO:0000313" key="1">
    <source>
        <dbReference type="EMBL" id="MBU4631516.1"/>
    </source>
</evidence>
<dbReference type="AlphaFoldDB" id="A0AAJ0ZFF9"/>
<name>A0AAJ0ZFF9_9PSED</name>
<accession>A0AAJ0ZFF9</accession>
<reference evidence="1" key="1">
    <citation type="submission" date="2020-12" db="EMBL/GenBank/DDBJ databases">
        <title>Generalized mutagenesis with transposon Tn5. A laboratory procedure for the identification of genes responsible for a bacterial phenotype and its regulation, illustrated with phenazine production in Pseudomonas chlororaphis.</title>
        <authorList>
            <person name="Muzio F."/>
            <person name="Sobrero P."/>
            <person name="Agaras B."/>
            <person name="Valverde C."/>
        </authorList>
    </citation>
    <scope>NUCLEOTIDE SEQUENCE</scope>
    <source>
        <strain evidence="1">SMMP3</strain>
    </source>
</reference>
<organism evidence="1 2">
    <name type="scientific">Pseudomonas chlororaphis subsp. aurantiaca</name>
    <dbReference type="NCBI Taxonomy" id="86192"/>
    <lineage>
        <taxon>Bacteria</taxon>
        <taxon>Pseudomonadati</taxon>
        <taxon>Pseudomonadota</taxon>
        <taxon>Gammaproteobacteria</taxon>
        <taxon>Pseudomonadales</taxon>
        <taxon>Pseudomonadaceae</taxon>
        <taxon>Pseudomonas</taxon>
    </lineage>
</organism>
<dbReference type="RefSeq" id="WP_216309725.1">
    <property type="nucleotide sequence ID" value="NZ_JAEEFW010000001.1"/>
</dbReference>